<keyword evidence="1" id="KW-0812">Transmembrane</keyword>
<evidence type="ECO:0000256" key="1">
    <source>
        <dbReference type="SAM" id="Phobius"/>
    </source>
</evidence>
<evidence type="ECO:0000313" key="2">
    <source>
        <dbReference type="EMBL" id="TET44817.1"/>
    </source>
</evidence>
<accession>A0A523UQK4</accession>
<keyword evidence="1" id="KW-1133">Transmembrane helix</keyword>
<dbReference type="EMBL" id="SOJN01000108">
    <property type="protein sequence ID" value="TET44817.1"/>
    <property type="molecule type" value="Genomic_DNA"/>
</dbReference>
<comment type="caution">
    <text evidence="2">The sequence shown here is derived from an EMBL/GenBank/DDBJ whole genome shotgun (WGS) entry which is preliminary data.</text>
</comment>
<proteinExistence type="predicted"/>
<sequence>MKGFGYVWLTLACIFIFIGIIGVWMKSGFSGVQELLSPFNFANWLVTLITLAPGFGALIWAQKLQTKVNRSD</sequence>
<dbReference type="Proteomes" id="UP000315525">
    <property type="component" value="Unassembled WGS sequence"/>
</dbReference>
<keyword evidence="1" id="KW-0472">Membrane</keyword>
<reference evidence="2 3" key="1">
    <citation type="submission" date="2019-03" db="EMBL/GenBank/DDBJ databases">
        <title>Metabolic potential of uncultured bacteria and archaea associated with petroleum seepage in deep-sea sediments.</title>
        <authorList>
            <person name="Dong X."/>
            <person name="Hubert C."/>
        </authorList>
    </citation>
    <scope>NUCLEOTIDE SEQUENCE [LARGE SCALE GENOMIC DNA]</scope>
    <source>
        <strain evidence="2">E44_bin18</strain>
    </source>
</reference>
<feature type="transmembrane region" description="Helical" evidence="1">
    <location>
        <begin position="7"/>
        <end position="25"/>
    </location>
</feature>
<protein>
    <submittedName>
        <fullName evidence="2">Uncharacterized protein</fullName>
    </submittedName>
</protein>
<feature type="transmembrane region" description="Helical" evidence="1">
    <location>
        <begin position="41"/>
        <end position="61"/>
    </location>
</feature>
<gene>
    <name evidence="2" type="ORF">E3J62_09170</name>
</gene>
<name>A0A523UQK4_UNCT6</name>
<evidence type="ECO:0000313" key="3">
    <source>
        <dbReference type="Proteomes" id="UP000315525"/>
    </source>
</evidence>
<organism evidence="2 3">
    <name type="scientific">candidate division TA06 bacterium</name>
    <dbReference type="NCBI Taxonomy" id="2250710"/>
    <lineage>
        <taxon>Bacteria</taxon>
        <taxon>Bacteria division TA06</taxon>
    </lineage>
</organism>
<dbReference type="AlphaFoldDB" id="A0A523UQK4"/>